<proteinExistence type="predicted"/>
<feature type="domain" description="Glycine transporter" evidence="3">
    <location>
        <begin position="33"/>
        <end position="76"/>
    </location>
</feature>
<dbReference type="RefSeq" id="WP_386143704.1">
    <property type="nucleotide sequence ID" value="NZ_BAAAXD010000056.1"/>
</dbReference>
<dbReference type="InterPro" id="IPR005115">
    <property type="entry name" value="Gly_transporter"/>
</dbReference>
<name>A0ABV5R672_9ACTN</name>
<sequence>MYVGSGIGCSSPLTPSASVSGRSADRRRHLPAALGWLPAVLLGITTAVGAGAVRDVLRRVSAVFGGNGLYATPPVALVRGDMHRR</sequence>
<organism evidence="4 5">
    <name type="scientific">Streptomyces yanii</name>
    <dbReference type="NCBI Taxonomy" id="78510"/>
    <lineage>
        <taxon>Bacteria</taxon>
        <taxon>Bacillati</taxon>
        <taxon>Actinomycetota</taxon>
        <taxon>Actinomycetes</taxon>
        <taxon>Kitasatosporales</taxon>
        <taxon>Streptomycetaceae</taxon>
        <taxon>Streptomyces</taxon>
    </lineage>
</organism>
<evidence type="ECO:0000259" key="3">
    <source>
        <dbReference type="Pfam" id="PF03458"/>
    </source>
</evidence>
<accession>A0ABV5R672</accession>
<comment type="caution">
    <text evidence="4">The sequence shown here is derived from an EMBL/GenBank/DDBJ whole genome shotgun (WGS) entry which is preliminary data.</text>
</comment>
<evidence type="ECO:0000256" key="1">
    <source>
        <dbReference type="SAM" id="MobiDB-lite"/>
    </source>
</evidence>
<keyword evidence="2" id="KW-0472">Membrane</keyword>
<dbReference type="Proteomes" id="UP001589710">
    <property type="component" value="Unassembled WGS sequence"/>
</dbReference>
<keyword evidence="2" id="KW-1133">Transmembrane helix</keyword>
<feature type="compositionally biased region" description="Polar residues" evidence="1">
    <location>
        <begin position="11"/>
        <end position="21"/>
    </location>
</feature>
<keyword evidence="2" id="KW-0812">Transmembrane</keyword>
<gene>
    <name evidence="4" type="ORF">ACFFTL_10555</name>
</gene>
<protein>
    <submittedName>
        <fullName evidence="4">TRIC cation channel family protein</fullName>
    </submittedName>
</protein>
<reference evidence="4 5" key="1">
    <citation type="submission" date="2024-09" db="EMBL/GenBank/DDBJ databases">
        <authorList>
            <person name="Sun Q."/>
            <person name="Mori K."/>
        </authorList>
    </citation>
    <scope>NUCLEOTIDE SEQUENCE [LARGE SCALE GENOMIC DNA]</scope>
    <source>
        <strain evidence="4 5">JCM 3331</strain>
    </source>
</reference>
<dbReference type="Pfam" id="PF03458">
    <property type="entry name" value="Gly_transporter"/>
    <property type="match status" value="1"/>
</dbReference>
<feature type="region of interest" description="Disordered" evidence="1">
    <location>
        <begin position="1"/>
        <end position="24"/>
    </location>
</feature>
<evidence type="ECO:0000256" key="2">
    <source>
        <dbReference type="SAM" id="Phobius"/>
    </source>
</evidence>
<evidence type="ECO:0000313" key="5">
    <source>
        <dbReference type="Proteomes" id="UP001589710"/>
    </source>
</evidence>
<dbReference type="EMBL" id="JBHMCG010000052">
    <property type="protein sequence ID" value="MFB9572752.1"/>
    <property type="molecule type" value="Genomic_DNA"/>
</dbReference>
<keyword evidence="5" id="KW-1185">Reference proteome</keyword>
<evidence type="ECO:0000313" key="4">
    <source>
        <dbReference type="EMBL" id="MFB9572752.1"/>
    </source>
</evidence>
<feature type="transmembrane region" description="Helical" evidence="2">
    <location>
        <begin position="33"/>
        <end position="53"/>
    </location>
</feature>